<comment type="caution">
    <text evidence="1">The sequence shown here is derived from an EMBL/GenBank/DDBJ whole genome shotgun (WGS) entry which is preliminary data.</text>
</comment>
<protein>
    <submittedName>
        <fullName evidence="1">Uncharacterized protein</fullName>
    </submittedName>
</protein>
<dbReference type="Pfam" id="PF18906">
    <property type="entry name" value="Phage_tube_2"/>
    <property type="match status" value="1"/>
</dbReference>
<proteinExistence type="predicted"/>
<name>X1H0R6_9ZZZZ</name>
<sequence>MTASLQTGAVYTHTLSVANTLPSFTIEAAQLDDTNFVRWFTGCQVDTLDMSVEEEGELVASLGIKGTGIEASGTSATSVSISTTVPYMFDEGVVTLFGGTIARVKSMKVSINNKLKPLTYIQSTEGRFPYEIVPGWREIELSCVAVRTDKSWWDKIKTTPSATTFNVAFTRTTSTDTLTINCTDVNIEEAPHPFMEENEQEVEFTLTAQSCSITVVDAIPYYWAV</sequence>
<dbReference type="AlphaFoldDB" id="X1H0R6"/>
<accession>X1H0R6</accession>
<dbReference type="EMBL" id="BARU01030374">
    <property type="protein sequence ID" value="GAH62987.1"/>
    <property type="molecule type" value="Genomic_DNA"/>
</dbReference>
<dbReference type="InterPro" id="IPR044000">
    <property type="entry name" value="Phage_tube_2"/>
</dbReference>
<gene>
    <name evidence="1" type="ORF">S03H2_48209</name>
</gene>
<evidence type="ECO:0000313" key="1">
    <source>
        <dbReference type="EMBL" id="GAH62987.1"/>
    </source>
</evidence>
<reference evidence="1" key="1">
    <citation type="journal article" date="2014" name="Front. Microbiol.">
        <title>High frequency of phylogenetically diverse reductive dehalogenase-homologous genes in deep subseafloor sedimentary metagenomes.</title>
        <authorList>
            <person name="Kawai M."/>
            <person name="Futagami T."/>
            <person name="Toyoda A."/>
            <person name="Takaki Y."/>
            <person name="Nishi S."/>
            <person name="Hori S."/>
            <person name="Arai W."/>
            <person name="Tsubouchi T."/>
            <person name="Morono Y."/>
            <person name="Uchiyama I."/>
            <person name="Ito T."/>
            <person name="Fujiyama A."/>
            <person name="Inagaki F."/>
            <person name="Takami H."/>
        </authorList>
    </citation>
    <scope>NUCLEOTIDE SEQUENCE</scope>
    <source>
        <strain evidence="1">Expedition CK06-06</strain>
    </source>
</reference>
<organism evidence="1">
    <name type="scientific">marine sediment metagenome</name>
    <dbReference type="NCBI Taxonomy" id="412755"/>
    <lineage>
        <taxon>unclassified sequences</taxon>
        <taxon>metagenomes</taxon>
        <taxon>ecological metagenomes</taxon>
    </lineage>
</organism>